<dbReference type="FunFam" id="3.40.50.720:FF:000009">
    <property type="entry name" value="Fatty oxidation complex, alpha subunit"/>
    <property type="match status" value="1"/>
</dbReference>
<dbReference type="GO" id="GO:0008691">
    <property type="term" value="F:3-hydroxybutyryl-CoA dehydrogenase activity"/>
    <property type="evidence" value="ECO:0007669"/>
    <property type="project" value="UniProtKB-EC"/>
</dbReference>
<organism evidence="4 5">
    <name type="scientific">Amorphus orientalis</name>
    <dbReference type="NCBI Taxonomy" id="649198"/>
    <lineage>
        <taxon>Bacteria</taxon>
        <taxon>Pseudomonadati</taxon>
        <taxon>Pseudomonadota</taxon>
        <taxon>Alphaproteobacteria</taxon>
        <taxon>Hyphomicrobiales</taxon>
        <taxon>Amorphaceae</taxon>
        <taxon>Amorphus</taxon>
    </lineage>
</organism>
<dbReference type="InterPro" id="IPR036291">
    <property type="entry name" value="NAD(P)-bd_dom_sf"/>
</dbReference>
<evidence type="ECO:0000259" key="2">
    <source>
        <dbReference type="Pfam" id="PF00725"/>
    </source>
</evidence>
<name>A0AAE3VSY7_9HYPH</name>
<dbReference type="AlphaFoldDB" id="A0AAE3VSY7"/>
<dbReference type="GO" id="GO:0070403">
    <property type="term" value="F:NAD+ binding"/>
    <property type="evidence" value="ECO:0007669"/>
    <property type="project" value="InterPro"/>
</dbReference>
<dbReference type="Gene3D" id="1.10.1040.10">
    <property type="entry name" value="N-(1-d-carboxylethyl)-l-norvaline Dehydrogenase, domain 2"/>
    <property type="match status" value="1"/>
</dbReference>
<evidence type="ECO:0000256" key="1">
    <source>
        <dbReference type="ARBA" id="ARBA00023002"/>
    </source>
</evidence>
<proteinExistence type="predicted"/>
<dbReference type="Gene3D" id="1.10.1040.50">
    <property type="match status" value="1"/>
</dbReference>
<dbReference type="PANTHER" id="PTHR48075:SF5">
    <property type="entry name" value="3-HYDROXYBUTYRYL-COA DEHYDROGENASE"/>
    <property type="match status" value="1"/>
</dbReference>
<feature type="domain" description="3-hydroxyacyl-CoA dehydrogenase C-terminal" evidence="2">
    <location>
        <begin position="413"/>
        <end position="492"/>
    </location>
</feature>
<dbReference type="EC" id="1.1.1.157" evidence="4"/>
<dbReference type="NCBIfam" id="NF006124">
    <property type="entry name" value="PRK08268.1"/>
    <property type="match status" value="1"/>
</dbReference>
<dbReference type="Proteomes" id="UP001229244">
    <property type="component" value="Unassembled WGS sequence"/>
</dbReference>
<accession>A0AAE3VSY7</accession>
<keyword evidence="5" id="KW-1185">Reference proteome</keyword>
<dbReference type="EMBL" id="JAUSUL010000005">
    <property type="protein sequence ID" value="MDQ0317551.1"/>
    <property type="molecule type" value="Genomic_DNA"/>
</dbReference>
<dbReference type="PANTHER" id="PTHR48075">
    <property type="entry name" value="3-HYDROXYACYL-COA DEHYDROGENASE FAMILY PROTEIN"/>
    <property type="match status" value="1"/>
</dbReference>
<evidence type="ECO:0000259" key="3">
    <source>
        <dbReference type="Pfam" id="PF02737"/>
    </source>
</evidence>
<reference evidence="4" key="1">
    <citation type="submission" date="2023-07" db="EMBL/GenBank/DDBJ databases">
        <title>Genomic Encyclopedia of Type Strains, Phase IV (KMG-IV): sequencing the most valuable type-strain genomes for metagenomic binning, comparative biology and taxonomic classification.</title>
        <authorList>
            <person name="Goeker M."/>
        </authorList>
    </citation>
    <scope>NUCLEOTIDE SEQUENCE</scope>
    <source>
        <strain evidence="4">DSM 21202</strain>
    </source>
</reference>
<feature type="domain" description="3-hydroxyacyl-CoA dehydrogenase NAD binding" evidence="3">
    <location>
        <begin position="10"/>
        <end position="188"/>
    </location>
</feature>
<dbReference type="Pfam" id="PF00725">
    <property type="entry name" value="3HCDH"/>
    <property type="match status" value="2"/>
</dbReference>
<dbReference type="InterPro" id="IPR008927">
    <property type="entry name" value="6-PGluconate_DH-like_C_sf"/>
</dbReference>
<dbReference type="InterPro" id="IPR006108">
    <property type="entry name" value="3HC_DH_C"/>
</dbReference>
<keyword evidence="1 4" id="KW-0560">Oxidoreductase</keyword>
<evidence type="ECO:0000313" key="4">
    <source>
        <dbReference type="EMBL" id="MDQ0317551.1"/>
    </source>
</evidence>
<dbReference type="Gene3D" id="3.40.50.720">
    <property type="entry name" value="NAD(P)-binding Rossmann-like Domain"/>
    <property type="match status" value="1"/>
</dbReference>
<dbReference type="SUPFAM" id="SSF48179">
    <property type="entry name" value="6-phosphogluconate dehydrogenase C-terminal domain-like"/>
    <property type="match status" value="2"/>
</dbReference>
<gene>
    <name evidence="4" type="ORF">J2S73_004035</name>
</gene>
<dbReference type="RefSeq" id="WP_306887470.1">
    <property type="nucleotide sequence ID" value="NZ_JAUSUL010000005.1"/>
</dbReference>
<dbReference type="SUPFAM" id="SSF51735">
    <property type="entry name" value="NAD(P)-binding Rossmann-fold domains"/>
    <property type="match status" value="1"/>
</dbReference>
<dbReference type="InterPro" id="IPR006176">
    <property type="entry name" value="3-OHacyl-CoA_DH_NAD-bd"/>
</dbReference>
<feature type="domain" description="3-hydroxyacyl-CoA dehydrogenase C-terminal" evidence="2">
    <location>
        <begin position="191"/>
        <end position="288"/>
    </location>
</feature>
<sequence length="503" mass="53758">MRDVNDPEFTVGIVGAGVMGQGIAQVSIAGGMRAILFDAKEGAAEAGRREVFKRIDRLVEKKQLDNLVAATQKAQLSVASSLSDFSDCDTVVEAVVENLEVKRSIFTELEGIVADDAILATNTSSLPIASIARTCERPGRVAGMHFFNPVPLMRLVEIIEGPATTEAVADTLAALGDRMGRTAVKVKDSPGFLVNLGGRAYYTEALRMLDEGVATPSQIDAILTDCCGFRMGPFALMDLTGMDVNYPVSMIVYEGFLNDRRLATTPRHKLLYEAGRLGRKTRAGHFDYDEAGKPISTGDADYEPHGMPAQAVFLAEPSEALAGFCKEVGLSTMGADDGIEPILGYPVGEDATSYAVRLGIDPKRLVCVDLSANTAKRVTLMTAPGADPGMLDAVAGALRDAGRVITAIKDSPGFVALRMRAMIANLGTSVAEAGLAEPADIDTALKLGLNYPMGPLEMAEDLGLKTTLSVMERLQAITGDDRYRPTLWLRRRAMLDLPIRTPS</sequence>
<dbReference type="InterPro" id="IPR013328">
    <property type="entry name" value="6PGD_dom2"/>
</dbReference>
<protein>
    <submittedName>
        <fullName evidence="4">3-hydroxybutyryl-CoA dehydrogenase</fullName>
        <ecNumber evidence="4">1.1.1.157</ecNumber>
    </submittedName>
</protein>
<dbReference type="Pfam" id="PF02737">
    <property type="entry name" value="3HCDH_N"/>
    <property type="match status" value="1"/>
</dbReference>
<dbReference type="GO" id="GO:0006631">
    <property type="term" value="P:fatty acid metabolic process"/>
    <property type="evidence" value="ECO:0007669"/>
    <property type="project" value="InterPro"/>
</dbReference>
<comment type="caution">
    <text evidence="4">The sequence shown here is derived from an EMBL/GenBank/DDBJ whole genome shotgun (WGS) entry which is preliminary data.</text>
</comment>
<evidence type="ECO:0000313" key="5">
    <source>
        <dbReference type="Proteomes" id="UP001229244"/>
    </source>
</evidence>